<reference evidence="1 2" key="1">
    <citation type="submission" date="2019-06" db="EMBL/GenBank/DDBJ databases">
        <title>Sequencing the genomes of 1000 actinobacteria strains.</title>
        <authorList>
            <person name="Klenk H.-P."/>
        </authorList>
    </citation>
    <scope>NUCLEOTIDE SEQUENCE [LARGE SCALE GENOMIC DNA]</scope>
    <source>
        <strain evidence="1 2">DSM 41649</strain>
    </source>
</reference>
<gene>
    <name evidence="1" type="ORF">FB465_5398</name>
</gene>
<evidence type="ECO:0000313" key="2">
    <source>
        <dbReference type="Proteomes" id="UP000318416"/>
    </source>
</evidence>
<organism evidence="1 2">
    <name type="scientific">Kitasatospora atroaurantiaca</name>
    <dbReference type="NCBI Taxonomy" id="285545"/>
    <lineage>
        <taxon>Bacteria</taxon>
        <taxon>Bacillati</taxon>
        <taxon>Actinomycetota</taxon>
        <taxon>Actinomycetes</taxon>
        <taxon>Kitasatosporales</taxon>
        <taxon>Streptomycetaceae</taxon>
        <taxon>Kitasatospora</taxon>
    </lineage>
</organism>
<comment type="caution">
    <text evidence="1">The sequence shown here is derived from an EMBL/GenBank/DDBJ whole genome shotgun (WGS) entry which is preliminary data.</text>
</comment>
<protein>
    <submittedName>
        <fullName evidence="1">Uncharacterized protein</fullName>
    </submittedName>
</protein>
<dbReference type="AlphaFoldDB" id="A0A561EXA9"/>
<evidence type="ECO:0000313" key="1">
    <source>
        <dbReference type="EMBL" id="TWE20252.1"/>
    </source>
</evidence>
<dbReference type="EMBL" id="VIVR01000001">
    <property type="protein sequence ID" value="TWE20252.1"/>
    <property type="molecule type" value="Genomic_DNA"/>
</dbReference>
<name>A0A561EXA9_9ACTN</name>
<keyword evidence="2" id="KW-1185">Reference proteome</keyword>
<dbReference type="RefSeq" id="WP_145794491.1">
    <property type="nucleotide sequence ID" value="NZ_BAAABR010000017.1"/>
</dbReference>
<accession>A0A561EXA9</accession>
<proteinExistence type="predicted"/>
<sequence>MLDPLAVPADGLVIPDLAAGDAASAPAPTAPRTTDPITLALESSLSALADLAHTGLRGLGRSEHDRLAGAASDLRRTGLDAGAALVQAVATTLANESADASVAPWADAAIHLLVALELHQEADLSHGASPVAIT</sequence>
<dbReference type="Proteomes" id="UP000318416">
    <property type="component" value="Unassembled WGS sequence"/>
</dbReference>